<feature type="non-terminal residue" evidence="2">
    <location>
        <position position="72"/>
    </location>
</feature>
<name>X1CUA5_9ZZZZ</name>
<dbReference type="AlphaFoldDB" id="X1CUA5"/>
<gene>
    <name evidence="2" type="ORF">S01H4_30422</name>
</gene>
<feature type="transmembrane region" description="Helical" evidence="1">
    <location>
        <begin position="37"/>
        <end position="55"/>
    </location>
</feature>
<keyword evidence="1" id="KW-0472">Membrane</keyword>
<reference evidence="2" key="1">
    <citation type="journal article" date="2014" name="Front. Microbiol.">
        <title>High frequency of phylogenetically diverse reductive dehalogenase-homologous genes in deep subseafloor sedimentary metagenomes.</title>
        <authorList>
            <person name="Kawai M."/>
            <person name="Futagami T."/>
            <person name="Toyoda A."/>
            <person name="Takaki Y."/>
            <person name="Nishi S."/>
            <person name="Hori S."/>
            <person name="Arai W."/>
            <person name="Tsubouchi T."/>
            <person name="Morono Y."/>
            <person name="Uchiyama I."/>
            <person name="Ito T."/>
            <person name="Fujiyama A."/>
            <person name="Inagaki F."/>
            <person name="Takami H."/>
        </authorList>
    </citation>
    <scope>NUCLEOTIDE SEQUENCE</scope>
    <source>
        <strain evidence="2">Expedition CK06-06</strain>
    </source>
</reference>
<comment type="caution">
    <text evidence="2">The sequence shown here is derived from an EMBL/GenBank/DDBJ whole genome shotgun (WGS) entry which is preliminary data.</text>
</comment>
<evidence type="ECO:0000313" key="2">
    <source>
        <dbReference type="EMBL" id="GAG87796.1"/>
    </source>
</evidence>
<feature type="transmembrane region" description="Helical" evidence="1">
    <location>
        <begin position="12"/>
        <end position="31"/>
    </location>
</feature>
<keyword evidence="1" id="KW-0812">Transmembrane</keyword>
<keyword evidence="1" id="KW-1133">Transmembrane helix</keyword>
<accession>X1CUA5</accession>
<dbReference type="EMBL" id="BART01015701">
    <property type="protein sequence ID" value="GAG87796.1"/>
    <property type="molecule type" value="Genomic_DNA"/>
</dbReference>
<proteinExistence type="predicted"/>
<sequence>MNIISELKSNSIMNHILLLQITMIISIILNVPIIRQISSFISLTFIPGYLIFRKLKVIFNDFYNMFLISTGL</sequence>
<organism evidence="2">
    <name type="scientific">marine sediment metagenome</name>
    <dbReference type="NCBI Taxonomy" id="412755"/>
    <lineage>
        <taxon>unclassified sequences</taxon>
        <taxon>metagenomes</taxon>
        <taxon>ecological metagenomes</taxon>
    </lineage>
</organism>
<evidence type="ECO:0000256" key="1">
    <source>
        <dbReference type="SAM" id="Phobius"/>
    </source>
</evidence>
<protein>
    <submittedName>
        <fullName evidence="2">Uncharacterized protein</fullName>
    </submittedName>
</protein>